<evidence type="ECO:0000256" key="4">
    <source>
        <dbReference type="SAM" id="Coils"/>
    </source>
</evidence>
<dbReference type="PROSITE" id="PS00061">
    <property type="entry name" value="ADH_SHORT"/>
    <property type="match status" value="1"/>
</dbReference>
<keyword evidence="7" id="KW-1185">Reference proteome</keyword>
<protein>
    <submittedName>
        <fullName evidence="6">Hydroxysteroid 17-beta dehydrogenase 2</fullName>
    </submittedName>
</protein>
<dbReference type="GeneTree" id="ENSGT00940000160204"/>
<dbReference type="InterPro" id="IPR002347">
    <property type="entry name" value="SDR_fam"/>
</dbReference>
<dbReference type="InterPro" id="IPR020904">
    <property type="entry name" value="Sc_DH/Rdtase_CS"/>
</dbReference>
<keyword evidence="2" id="KW-0560">Oxidoreductase</keyword>
<dbReference type="PRINTS" id="PR00080">
    <property type="entry name" value="SDRFAMILY"/>
</dbReference>
<proteinExistence type="inferred from homology"/>
<reference evidence="6" key="3">
    <citation type="submission" date="2025-09" db="UniProtKB">
        <authorList>
            <consortium name="Ensembl"/>
        </authorList>
    </citation>
    <scope>IDENTIFICATION</scope>
</reference>
<dbReference type="InterPro" id="IPR036291">
    <property type="entry name" value="NAD(P)-bd_dom_sf"/>
</dbReference>
<dbReference type="Proteomes" id="UP000694620">
    <property type="component" value="Chromosome 9"/>
</dbReference>
<dbReference type="AlphaFoldDB" id="A0A8C4SHV6"/>
<evidence type="ECO:0000313" key="7">
    <source>
        <dbReference type="Proteomes" id="UP000694620"/>
    </source>
</evidence>
<evidence type="ECO:0000256" key="5">
    <source>
        <dbReference type="SAM" id="Phobius"/>
    </source>
</evidence>
<dbReference type="PRINTS" id="PR00081">
    <property type="entry name" value="GDHRDH"/>
</dbReference>
<name>A0A8C4SHV6_ERPCA</name>
<dbReference type="Pfam" id="PF00106">
    <property type="entry name" value="adh_short"/>
    <property type="match status" value="1"/>
</dbReference>
<keyword evidence="4" id="KW-0175">Coiled coil</keyword>
<evidence type="ECO:0000313" key="6">
    <source>
        <dbReference type="Ensembl" id="ENSECRP00000017112.1"/>
    </source>
</evidence>
<dbReference type="SUPFAM" id="SSF51735">
    <property type="entry name" value="NAD(P)-binding Rossmann-fold domains"/>
    <property type="match status" value="1"/>
</dbReference>
<evidence type="ECO:0000256" key="2">
    <source>
        <dbReference type="ARBA" id="ARBA00023002"/>
    </source>
</evidence>
<organism evidence="6 7">
    <name type="scientific">Erpetoichthys calabaricus</name>
    <name type="common">Rope fish</name>
    <name type="synonym">Calamoichthys calabaricus</name>
    <dbReference type="NCBI Taxonomy" id="27687"/>
    <lineage>
        <taxon>Eukaryota</taxon>
        <taxon>Metazoa</taxon>
        <taxon>Chordata</taxon>
        <taxon>Craniata</taxon>
        <taxon>Vertebrata</taxon>
        <taxon>Euteleostomi</taxon>
        <taxon>Actinopterygii</taxon>
        <taxon>Polypteriformes</taxon>
        <taxon>Polypteridae</taxon>
        <taxon>Erpetoichthys</taxon>
    </lineage>
</organism>
<accession>A0A8C4SHV6</accession>
<feature type="coiled-coil region" evidence="4">
    <location>
        <begin position="3"/>
        <end position="30"/>
    </location>
</feature>
<dbReference type="GO" id="GO:0008202">
    <property type="term" value="P:steroid metabolic process"/>
    <property type="evidence" value="ECO:0007669"/>
    <property type="project" value="TreeGrafter"/>
</dbReference>
<keyword evidence="5" id="KW-0812">Transmembrane</keyword>
<sequence length="439" mass="49515">MAAEMKTEDLEDMLERLRNINQTLDTMTAILVQTQDSMNSAVQCQDYLNKLTIMDFIDCLHLPSLYFAFTFLYMTTILHKLLKGGLKPESRCIWNLLLVVIGEIVCFFILPGYVGLFLLCLVFLLSLAILRKFEEFLPVNNKALLITGCDSGIGKALAKHFDKLGFTVFAGVLNEKGPGPEDLRRSCSERLSLILLDVTDTTQIAQAYLQVKACMADTVLWGVVNNAGVLEYITDAEVLPVTIYQKNMAVNFFGAVQVSKTFLPLLRHSKGRIINISSMAGVVPVPGFSSYGASKAALVCFTSVLRQELFKWGIKVINIQPAAFKTNIFGTIEEWVYNRTQIFSSLSPEIKNDYGEEYFIASDDKWKKMTLNSPDSLQPILNDVYHALMAKFPEHLYRPGKGAWLIPFIHTYFPVHINDFLIDMLFETNKYYPGALKNK</sequence>
<dbReference type="GO" id="GO:0016491">
    <property type="term" value="F:oxidoreductase activity"/>
    <property type="evidence" value="ECO:0007669"/>
    <property type="project" value="UniProtKB-KW"/>
</dbReference>
<reference evidence="6" key="2">
    <citation type="submission" date="2025-08" db="UniProtKB">
        <authorList>
            <consortium name="Ensembl"/>
        </authorList>
    </citation>
    <scope>IDENTIFICATION</scope>
</reference>
<evidence type="ECO:0000256" key="3">
    <source>
        <dbReference type="RuleBase" id="RU000363"/>
    </source>
</evidence>
<gene>
    <name evidence="6" type="primary">HSD17B2</name>
</gene>
<evidence type="ECO:0000256" key="1">
    <source>
        <dbReference type="ARBA" id="ARBA00006484"/>
    </source>
</evidence>
<keyword evidence="5" id="KW-0472">Membrane</keyword>
<keyword evidence="5" id="KW-1133">Transmembrane helix</keyword>
<feature type="transmembrane region" description="Helical" evidence="5">
    <location>
        <begin position="116"/>
        <end position="133"/>
    </location>
</feature>
<dbReference type="PANTHER" id="PTHR43313:SF3">
    <property type="entry name" value="17-BETA-HYDROXYSTEROID DEHYDROGENASE TYPE 2"/>
    <property type="match status" value="1"/>
</dbReference>
<reference evidence="6" key="1">
    <citation type="submission" date="2021-06" db="EMBL/GenBank/DDBJ databases">
        <authorList>
            <consortium name="Wellcome Sanger Institute Data Sharing"/>
        </authorList>
    </citation>
    <scope>NUCLEOTIDE SEQUENCE [LARGE SCALE GENOMIC DNA]</scope>
</reference>
<dbReference type="Gene3D" id="3.40.50.720">
    <property type="entry name" value="NAD(P)-binding Rossmann-like Domain"/>
    <property type="match status" value="1"/>
</dbReference>
<dbReference type="PANTHER" id="PTHR43313">
    <property type="entry name" value="SHORT-CHAIN DEHYDROGENASE/REDUCTASE FAMILY 9C"/>
    <property type="match status" value="1"/>
</dbReference>
<feature type="transmembrane region" description="Helical" evidence="5">
    <location>
        <begin position="64"/>
        <end position="81"/>
    </location>
</feature>
<dbReference type="Ensembl" id="ENSECRT00000017440.1">
    <property type="protein sequence ID" value="ENSECRP00000017112.1"/>
    <property type="gene ID" value="ENSECRG00000011401.1"/>
</dbReference>
<comment type="similarity">
    <text evidence="1 3">Belongs to the short-chain dehydrogenases/reductases (SDR) family.</text>
</comment>